<dbReference type="EMBL" id="BPQB01000056">
    <property type="protein sequence ID" value="GJE96142.1"/>
    <property type="molecule type" value="Genomic_DNA"/>
</dbReference>
<gene>
    <name evidence="1" type="ORF">PsYK624_123350</name>
</gene>
<reference evidence="1 2" key="1">
    <citation type="submission" date="2021-08" db="EMBL/GenBank/DDBJ databases">
        <title>Draft Genome Sequence of Phanerochaete sordida strain YK-624.</title>
        <authorList>
            <person name="Mori T."/>
            <person name="Dohra H."/>
            <person name="Suzuki T."/>
            <person name="Kawagishi H."/>
            <person name="Hirai H."/>
        </authorList>
    </citation>
    <scope>NUCLEOTIDE SEQUENCE [LARGE SCALE GENOMIC DNA]</scope>
    <source>
        <strain evidence="1 2">YK-624</strain>
    </source>
</reference>
<sequence length="170" mass="18796">MDANPDRRPRELLVAFGQPFSLRIDRQGRADVHNGPLAAWTLGMTDGRTIVRKVSHVLDRERWAFQPKGRPTIKVFTAPGIVAASFEMSALSHHARYLWQKPVVVRIHGVASPDASPHPDHDAAAGGLLSIALNTQRRTRKILAFENNPASRSMYNALRALAQLLPDVAL</sequence>
<name>A0A9P3GID9_9APHY</name>
<dbReference type="AlphaFoldDB" id="A0A9P3GID9"/>
<protein>
    <submittedName>
        <fullName evidence="1">Uncharacterized protein</fullName>
    </submittedName>
</protein>
<evidence type="ECO:0000313" key="2">
    <source>
        <dbReference type="Proteomes" id="UP000703269"/>
    </source>
</evidence>
<evidence type="ECO:0000313" key="1">
    <source>
        <dbReference type="EMBL" id="GJE96142.1"/>
    </source>
</evidence>
<keyword evidence="2" id="KW-1185">Reference proteome</keyword>
<comment type="caution">
    <text evidence="1">The sequence shown here is derived from an EMBL/GenBank/DDBJ whole genome shotgun (WGS) entry which is preliminary data.</text>
</comment>
<dbReference type="Proteomes" id="UP000703269">
    <property type="component" value="Unassembled WGS sequence"/>
</dbReference>
<proteinExistence type="predicted"/>
<accession>A0A9P3GID9</accession>
<organism evidence="1 2">
    <name type="scientific">Phanerochaete sordida</name>
    <dbReference type="NCBI Taxonomy" id="48140"/>
    <lineage>
        <taxon>Eukaryota</taxon>
        <taxon>Fungi</taxon>
        <taxon>Dikarya</taxon>
        <taxon>Basidiomycota</taxon>
        <taxon>Agaricomycotina</taxon>
        <taxon>Agaricomycetes</taxon>
        <taxon>Polyporales</taxon>
        <taxon>Phanerochaetaceae</taxon>
        <taxon>Phanerochaete</taxon>
    </lineage>
</organism>